<dbReference type="InterPro" id="IPR002059">
    <property type="entry name" value="CSP_DNA-bd"/>
</dbReference>
<sequence>MRYTGRVKWFNESKGYGFIQREEGPDVFVHYSNIVGKGFRTLKENDEVEFEVNEGPKGPQAVKVEKI</sequence>
<dbReference type="InterPro" id="IPR019844">
    <property type="entry name" value="CSD_CS"/>
</dbReference>
<dbReference type="PIRSF" id="PIRSF002599">
    <property type="entry name" value="Cold_shock_A"/>
    <property type="match status" value="1"/>
</dbReference>
<evidence type="ECO:0000256" key="2">
    <source>
        <dbReference type="ARBA" id="ARBA00022490"/>
    </source>
</evidence>
<dbReference type="InterPro" id="IPR012156">
    <property type="entry name" value="Cold_shock_CspA"/>
</dbReference>
<dbReference type="InterPro" id="IPR012340">
    <property type="entry name" value="NA-bd_OB-fold"/>
</dbReference>
<dbReference type="FunFam" id="2.40.50.140:FF:000006">
    <property type="entry name" value="Cold shock protein CspC"/>
    <property type="match status" value="1"/>
</dbReference>
<proteinExistence type="predicted"/>
<dbReference type="PROSITE" id="PS51857">
    <property type="entry name" value="CSD_2"/>
    <property type="match status" value="1"/>
</dbReference>
<reference evidence="5" key="1">
    <citation type="journal article" date="2020" name="mSystems">
        <title>Genome- and Community-Level Interaction Insights into Carbon Utilization and Element Cycling Functions of Hydrothermarchaeota in Hydrothermal Sediment.</title>
        <authorList>
            <person name="Zhou Z."/>
            <person name="Liu Y."/>
            <person name="Xu W."/>
            <person name="Pan J."/>
            <person name="Luo Z.H."/>
            <person name="Li M."/>
        </authorList>
    </citation>
    <scope>NUCLEOTIDE SEQUENCE [LARGE SCALE GENOMIC DNA]</scope>
    <source>
        <strain evidence="5">SpSt-853</strain>
    </source>
</reference>
<dbReference type="Pfam" id="PF00313">
    <property type="entry name" value="CSD"/>
    <property type="match status" value="1"/>
</dbReference>
<dbReference type="Gene3D" id="2.40.50.140">
    <property type="entry name" value="Nucleic acid-binding proteins"/>
    <property type="match status" value="1"/>
</dbReference>
<comment type="subcellular location">
    <subcellularLocation>
        <location evidence="1 3">Cytoplasm</location>
    </subcellularLocation>
</comment>
<organism evidence="5">
    <name type="scientific">Desulfobacca acetoxidans</name>
    <dbReference type="NCBI Taxonomy" id="60893"/>
    <lineage>
        <taxon>Bacteria</taxon>
        <taxon>Pseudomonadati</taxon>
        <taxon>Thermodesulfobacteriota</taxon>
        <taxon>Desulfobaccia</taxon>
        <taxon>Desulfobaccales</taxon>
        <taxon>Desulfobaccaceae</taxon>
        <taxon>Desulfobacca</taxon>
    </lineage>
</organism>
<protein>
    <submittedName>
        <fullName evidence="5">Cold shock domain-containing protein</fullName>
    </submittedName>
</protein>
<dbReference type="InterPro" id="IPR050181">
    <property type="entry name" value="Cold_shock_domain"/>
</dbReference>
<dbReference type="PROSITE" id="PS00352">
    <property type="entry name" value="CSD_1"/>
    <property type="match status" value="1"/>
</dbReference>
<dbReference type="GO" id="GO:0005829">
    <property type="term" value="C:cytosol"/>
    <property type="evidence" value="ECO:0007669"/>
    <property type="project" value="UniProtKB-ARBA"/>
</dbReference>
<evidence type="ECO:0000259" key="4">
    <source>
        <dbReference type="PROSITE" id="PS51857"/>
    </source>
</evidence>
<evidence type="ECO:0000256" key="3">
    <source>
        <dbReference type="RuleBase" id="RU000408"/>
    </source>
</evidence>
<comment type="caution">
    <text evidence="5">The sequence shown here is derived from an EMBL/GenBank/DDBJ whole genome shotgun (WGS) entry which is preliminary data.</text>
</comment>
<evidence type="ECO:0000256" key="1">
    <source>
        <dbReference type="ARBA" id="ARBA00004496"/>
    </source>
</evidence>
<dbReference type="EMBL" id="DTKJ01000064">
    <property type="protein sequence ID" value="HGZ12474.1"/>
    <property type="molecule type" value="Genomic_DNA"/>
</dbReference>
<name>A0A7C5AMQ2_9BACT</name>
<feature type="domain" description="CSD" evidence="4">
    <location>
        <begin position="2"/>
        <end position="66"/>
    </location>
</feature>
<dbReference type="SUPFAM" id="SSF50249">
    <property type="entry name" value="Nucleic acid-binding proteins"/>
    <property type="match status" value="1"/>
</dbReference>
<gene>
    <name evidence="5" type="ORF">ENW48_09695</name>
</gene>
<evidence type="ECO:0000313" key="5">
    <source>
        <dbReference type="EMBL" id="HGZ12474.1"/>
    </source>
</evidence>
<dbReference type="InterPro" id="IPR011129">
    <property type="entry name" value="CSD"/>
</dbReference>
<dbReference type="SMART" id="SM00357">
    <property type="entry name" value="CSP"/>
    <property type="match status" value="1"/>
</dbReference>
<dbReference type="CDD" id="cd04458">
    <property type="entry name" value="CSP_CDS"/>
    <property type="match status" value="1"/>
</dbReference>
<dbReference type="PANTHER" id="PTHR11544">
    <property type="entry name" value="COLD SHOCK DOMAIN CONTAINING PROTEINS"/>
    <property type="match status" value="1"/>
</dbReference>
<accession>A0A7C5AMQ2</accession>
<dbReference type="PRINTS" id="PR00050">
    <property type="entry name" value="COLDSHOCK"/>
</dbReference>
<keyword evidence="2" id="KW-0963">Cytoplasm</keyword>
<dbReference type="AlphaFoldDB" id="A0A7C5AMQ2"/>
<dbReference type="GO" id="GO:0003676">
    <property type="term" value="F:nucleic acid binding"/>
    <property type="evidence" value="ECO:0007669"/>
    <property type="project" value="InterPro"/>
</dbReference>